<accession>A0A512E376</accession>
<proteinExistence type="predicted"/>
<dbReference type="Proteomes" id="UP000321523">
    <property type="component" value="Unassembled WGS sequence"/>
</dbReference>
<sequence length="61" mass="6628">MGDGATFTSLLAAANESKTECNLGQWTPAACKTWHKADSEISCHHQPKRVDAPRFLLLTTA</sequence>
<reference evidence="1 2" key="1">
    <citation type="submission" date="2019-07" db="EMBL/GenBank/DDBJ databases">
        <title>Whole genome shotgun sequence of Skermanella aerolata NBRC 106429.</title>
        <authorList>
            <person name="Hosoyama A."/>
            <person name="Uohara A."/>
            <person name="Ohji S."/>
            <person name="Ichikawa N."/>
        </authorList>
    </citation>
    <scope>NUCLEOTIDE SEQUENCE [LARGE SCALE GENOMIC DNA]</scope>
    <source>
        <strain evidence="1 2">NBRC 106429</strain>
    </source>
</reference>
<keyword evidence="2" id="KW-1185">Reference proteome</keyword>
<protein>
    <submittedName>
        <fullName evidence="1">Uncharacterized protein</fullName>
    </submittedName>
</protein>
<name>A0A512E376_9PROT</name>
<gene>
    <name evidence="1" type="ORF">SAE02_72940</name>
</gene>
<evidence type="ECO:0000313" key="1">
    <source>
        <dbReference type="EMBL" id="GEO43146.1"/>
    </source>
</evidence>
<evidence type="ECO:0000313" key="2">
    <source>
        <dbReference type="Proteomes" id="UP000321523"/>
    </source>
</evidence>
<dbReference type="EMBL" id="BJYZ01000064">
    <property type="protein sequence ID" value="GEO43146.1"/>
    <property type="molecule type" value="Genomic_DNA"/>
</dbReference>
<comment type="caution">
    <text evidence="1">The sequence shown here is derived from an EMBL/GenBank/DDBJ whole genome shotgun (WGS) entry which is preliminary data.</text>
</comment>
<dbReference type="AlphaFoldDB" id="A0A512E376"/>
<organism evidence="1 2">
    <name type="scientific">Skermanella aerolata</name>
    <dbReference type="NCBI Taxonomy" id="393310"/>
    <lineage>
        <taxon>Bacteria</taxon>
        <taxon>Pseudomonadati</taxon>
        <taxon>Pseudomonadota</taxon>
        <taxon>Alphaproteobacteria</taxon>
        <taxon>Rhodospirillales</taxon>
        <taxon>Azospirillaceae</taxon>
        <taxon>Skermanella</taxon>
    </lineage>
</organism>